<gene>
    <name evidence="5" type="ORF">FRZ61_29580</name>
</gene>
<dbReference type="PANTHER" id="PTHR43785:SF12">
    <property type="entry name" value="TYPE-1 GLUTAMINE SYNTHETASE 2"/>
    <property type="match status" value="1"/>
</dbReference>
<evidence type="ECO:0000313" key="5">
    <source>
        <dbReference type="EMBL" id="QEX23023.1"/>
    </source>
</evidence>
<dbReference type="AlphaFoldDB" id="A0A5J6N244"/>
<dbReference type="RefSeq" id="WP_151118455.1">
    <property type="nucleotide sequence ID" value="NZ_CP042582.1"/>
</dbReference>
<proteinExistence type="inferred from homology"/>
<dbReference type="GO" id="GO:0004356">
    <property type="term" value="F:glutamine synthetase activity"/>
    <property type="evidence" value="ECO:0007669"/>
    <property type="project" value="InterPro"/>
</dbReference>
<dbReference type="PROSITE" id="PS51987">
    <property type="entry name" value="GS_CATALYTIC"/>
    <property type="match status" value="1"/>
</dbReference>
<dbReference type="Pfam" id="PF00120">
    <property type="entry name" value="Gln-synt_C"/>
    <property type="match status" value="1"/>
</dbReference>
<dbReference type="SMART" id="SM01230">
    <property type="entry name" value="Gln-synt_C"/>
    <property type="match status" value="1"/>
</dbReference>
<dbReference type="OrthoDB" id="9807095at2"/>
<evidence type="ECO:0000313" key="6">
    <source>
        <dbReference type="Proteomes" id="UP000325797"/>
    </source>
</evidence>
<dbReference type="Gene3D" id="3.30.590.10">
    <property type="entry name" value="Glutamine synthetase/guanido kinase, catalytic domain"/>
    <property type="match status" value="1"/>
</dbReference>
<dbReference type="Proteomes" id="UP000325797">
    <property type="component" value="Chromosome"/>
</dbReference>
<accession>A0A5J6N244</accession>
<keyword evidence="1" id="KW-0436">Ligase</keyword>
<evidence type="ECO:0000259" key="4">
    <source>
        <dbReference type="PROSITE" id="PS51987"/>
    </source>
</evidence>
<organism evidence="5 6">
    <name type="scientific">Hypericibacter adhaerens</name>
    <dbReference type="NCBI Taxonomy" id="2602016"/>
    <lineage>
        <taxon>Bacteria</taxon>
        <taxon>Pseudomonadati</taxon>
        <taxon>Pseudomonadota</taxon>
        <taxon>Alphaproteobacteria</taxon>
        <taxon>Rhodospirillales</taxon>
        <taxon>Dongiaceae</taxon>
        <taxon>Hypericibacter</taxon>
    </lineage>
</organism>
<feature type="domain" description="GS catalytic" evidence="4">
    <location>
        <begin position="99"/>
        <end position="429"/>
    </location>
</feature>
<evidence type="ECO:0000256" key="3">
    <source>
        <dbReference type="RuleBase" id="RU000384"/>
    </source>
</evidence>
<evidence type="ECO:0000256" key="1">
    <source>
        <dbReference type="ARBA" id="ARBA00022598"/>
    </source>
</evidence>
<name>A0A5J6N244_9PROT</name>
<dbReference type="GO" id="GO:0006542">
    <property type="term" value="P:glutamine biosynthetic process"/>
    <property type="evidence" value="ECO:0007669"/>
    <property type="project" value="TreeGrafter"/>
</dbReference>
<sequence length="429" mass="46766">MASGERLRLLFCDHLSIARGKYLSAGKIGDGASRFCQGTFALTYDKQMQPAPGGTMLEGLPDLEAVYKEADIRPGWEPHTKVVMADLYETNGNPLGLCGRSLLKRTVKEWQALGLTPKVGLELEAFAFQRDENGRLVPYHTPGAYVYSTGRLADPLRFTDAIWSKASEAGFPIDGFTTEYDSPQFEFTLTYDDAVKAVDDVFLFRLMAREIALDHGIILTFMPKPIPTLGGSGLHVNFSFNDKQGRNVVGDTAHLDKLSDLTKGCIAGLMHHHRGMAGLVAPTVNSYERLKPASLSGYWCNWGIDHRGVTTRLSTEGGKKARIEHRMGDAAANPYTLVATVLQAAKLGYTGKYELPAPETADCIERHDATVGVPDNLGEALKALAEDKKLVAAVGELLVGNHIGIKQGEIGIVAALEGDAVRDYYLYYV</sequence>
<evidence type="ECO:0000256" key="2">
    <source>
        <dbReference type="PROSITE-ProRule" id="PRU01331"/>
    </source>
</evidence>
<comment type="similarity">
    <text evidence="2 3">Belongs to the glutamine synthetase family.</text>
</comment>
<dbReference type="InterPro" id="IPR008146">
    <property type="entry name" value="Gln_synth_cat_dom"/>
</dbReference>
<protein>
    <submittedName>
        <fullName evidence="5">Glutamine synthetase</fullName>
    </submittedName>
</protein>
<dbReference type="PANTHER" id="PTHR43785">
    <property type="entry name" value="GAMMA-GLUTAMYLPUTRESCINE SYNTHETASE"/>
    <property type="match status" value="1"/>
</dbReference>
<dbReference type="SUPFAM" id="SSF55931">
    <property type="entry name" value="Glutamine synthetase/guanido kinase"/>
    <property type="match status" value="1"/>
</dbReference>
<reference evidence="5 6" key="1">
    <citation type="submission" date="2019-08" db="EMBL/GenBank/DDBJ databases">
        <title>Hyperibacter terrae gen. nov., sp. nov. and Hyperibacter viscosus sp. nov., two new members in the family Rhodospirillaceae isolated from the rhizosphere of Hypericum perforatum.</title>
        <authorList>
            <person name="Noviana Z."/>
        </authorList>
    </citation>
    <scope>NUCLEOTIDE SEQUENCE [LARGE SCALE GENOMIC DNA]</scope>
    <source>
        <strain evidence="5 6">R5959</strain>
    </source>
</reference>
<keyword evidence="6" id="KW-1185">Reference proteome</keyword>
<dbReference type="KEGG" id="hadh:FRZ61_29580"/>
<dbReference type="InterPro" id="IPR014746">
    <property type="entry name" value="Gln_synth/guanido_kin_cat_dom"/>
</dbReference>
<dbReference type="EMBL" id="CP042582">
    <property type="protein sequence ID" value="QEX23023.1"/>
    <property type="molecule type" value="Genomic_DNA"/>
</dbReference>